<dbReference type="InParanoid" id="A0A1B7MFW4"/>
<proteinExistence type="predicted"/>
<reference evidence="1 2" key="1">
    <citation type="submission" date="2016-06" db="EMBL/GenBank/DDBJ databases">
        <title>Comparative genomics of the ectomycorrhizal sister species Rhizopogon vinicolor and Rhizopogon vesiculosus (Basidiomycota: Boletales) reveals a divergence of the mating type B locus.</title>
        <authorList>
            <consortium name="DOE Joint Genome Institute"/>
            <person name="Mujic A.B."/>
            <person name="Kuo A."/>
            <person name="Tritt A."/>
            <person name="Lipzen A."/>
            <person name="Chen C."/>
            <person name="Johnson J."/>
            <person name="Sharma A."/>
            <person name="Barry K."/>
            <person name="Grigoriev I.V."/>
            <person name="Spatafora J.W."/>
        </authorList>
    </citation>
    <scope>NUCLEOTIDE SEQUENCE [LARGE SCALE GENOMIC DNA]</scope>
    <source>
        <strain evidence="1 2">AM-OR11-026</strain>
    </source>
</reference>
<dbReference type="AlphaFoldDB" id="A0A1B7MFW4"/>
<evidence type="ECO:0000313" key="1">
    <source>
        <dbReference type="EMBL" id="OAX31494.1"/>
    </source>
</evidence>
<dbReference type="OrthoDB" id="68020at2759"/>
<sequence length="81" mass="9399">EPNLTTLALPRRWLDIHGDTIRGTWDADLHAVMDIIVFHPGISQTELRWRLRAVFGRQELVDILCFCIVKKPLTHEVIQNV</sequence>
<dbReference type="STRING" id="1314800.A0A1B7MFW4"/>
<evidence type="ECO:0000313" key="2">
    <source>
        <dbReference type="Proteomes" id="UP000092154"/>
    </source>
</evidence>
<organism evidence="1 2">
    <name type="scientific">Rhizopogon vinicolor AM-OR11-026</name>
    <dbReference type="NCBI Taxonomy" id="1314800"/>
    <lineage>
        <taxon>Eukaryota</taxon>
        <taxon>Fungi</taxon>
        <taxon>Dikarya</taxon>
        <taxon>Basidiomycota</taxon>
        <taxon>Agaricomycotina</taxon>
        <taxon>Agaricomycetes</taxon>
        <taxon>Agaricomycetidae</taxon>
        <taxon>Boletales</taxon>
        <taxon>Suillineae</taxon>
        <taxon>Rhizopogonaceae</taxon>
        <taxon>Rhizopogon</taxon>
    </lineage>
</organism>
<feature type="non-terminal residue" evidence="1">
    <location>
        <position position="1"/>
    </location>
</feature>
<name>A0A1B7MFW4_9AGAM</name>
<gene>
    <name evidence="1" type="ORF">K503DRAFT_80455</name>
</gene>
<keyword evidence="2" id="KW-1185">Reference proteome</keyword>
<dbReference type="Proteomes" id="UP000092154">
    <property type="component" value="Unassembled WGS sequence"/>
</dbReference>
<protein>
    <submittedName>
        <fullName evidence="1">Uncharacterized protein</fullName>
    </submittedName>
</protein>
<accession>A0A1B7MFW4</accession>
<dbReference type="EMBL" id="KV449374">
    <property type="protein sequence ID" value="OAX31494.1"/>
    <property type="molecule type" value="Genomic_DNA"/>
</dbReference>